<accession>A0A5D3CA75</accession>
<gene>
    <name evidence="4" type="ORF">E5676_scaffold1300G00080</name>
</gene>
<comment type="caution">
    <text evidence="4">The sequence shown here is derived from an EMBL/GenBank/DDBJ whole genome shotgun (WGS) entry which is preliminary data.</text>
</comment>
<protein>
    <submittedName>
        <fullName evidence="4">Gag/pol protein</fullName>
    </submittedName>
</protein>
<dbReference type="SMART" id="SM00343">
    <property type="entry name" value="ZnF_C2HC"/>
    <property type="match status" value="1"/>
</dbReference>
<keyword evidence="1" id="KW-0862">Zinc</keyword>
<evidence type="ECO:0000313" key="4">
    <source>
        <dbReference type="EMBL" id="TYK08781.1"/>
    </source>
</evidence>
<proteinExistence type="predicted"/>
<name>A0A5D3CA75_CUCMM</name>
<dbReference type="GO" id="GO:0008270">
    <property type="term" value="F:zinc ion binding"/>
    <property type="evidence" value="ECO:0007669"/>
    <property type="project" value="UniProtKB-KW"/>
</dbReference>
<reference evidence="4 5" key="1">
    <citation type="submission" date="2019-08" db="EMBL/GenBank/DDBJ databases">
        <title>Draft genome sequences of two oriental melons (Cucumis melo L. var makuwa).</title>
        <authorList>
            <person name="Kwon S.-Y."/>
        </authorList>
    </citation>
    <scope>NUCLEOTIDE SEQUENCE [LARGE SCALE GENOMIC DNA]</scope>
    <source>
        <strain evidence="5">cv. Chang Bougi</strain>
        <tissue evidence="4">Leaf</tissue>
    </source>
</reference>
<feature type="domain" description="CCHC-type" evidence="3">
    <location>
        <begin position="54"/>
        <end position="70"/>
    </location>
</feature>
<evidence type="ECO:0000259" key="3">
    <source>
        <dbReference type="PROSITE" id="PS50158"/>
    </source>
</evidence>
<dbReference type="AlphaFoldDB" id="A0A5D3CA75"/>
<evidence type="ECO:0000256" key="1">
    <source>
        <dbReference type="PROSITE-ProRule" id="PRU00047"/>
    </source>
</evidence>
<evidence type="ECO:0000256" key="2">
    <source>
        <dbReference type="SAM" id="MobiDB-lite"/>
    </source>
</evidence>
<dbReference type="Proteomes" id="UP000321947">
    <property type="component" value="Unassembled WGS sequence"/>
</dbReference>
<dbReference type="EMBL" id="SSTD01012265">
    <property type="protein sequence ID" value="TYK08781.1"/>
    <property type="molecule type" value="Genomic_DNA"/>
</dbReference>
<dbReference type="PROSITE" id="PS50158">
    <property type="entry name" value="ZF_CCHC"/>
    <property type="match status" value="1"/>
</dbReference>
<evidence type="ECO:0000313" key="5">
    <source>
        <dbReference type="Proteomes" id="UP000321947"/>
    </source>
</evidence>
<dbReference type="InterPro" id="IPR001878">
    <property type="entry name" value="Znf_CCHC"/>
</dbReference>
<dbReference type="Gene3D" id="4.10.60.10">
    <property type="entry name" value="Zinc finger, CCHC-type"/>
    <property type="match status" value="1"/>
</dbReference>
<keyword evidence="1" id="KW-0479">Metal-binding</keyword>
<keyword evidence="1" id="KW-0863">Zinc-finger</keyword>
<dbReference type="Pfam" id="PF00098">
    <property type="entry name" value="zf-CCHC"/>
    <property type="match status" value="1"/>
</dbReference>
<feature type="compositionally biased region" description="Basic residues" evidence="2">
    <location>
        <begin position="33"/>
        <end position="51"/>
    </location>
</feature>
<dbReference type="SUPFAM" id="SSF57756">
    <property type="entry name" value="Retrovirus zinc finger-like domains"/>
    <property type="match status" value="1"/>
</dbReference>
<feature type="region of interest" description="Disordered" evidence="2">
    <location>
        <begin position="1"/>
        <end position="51"/>
    </location>
</feature>
<dbReference type="InterPro" id="IPR036875">
    <property type="entry name" value="Znf_CCHC_sf"/>
</dbReference>
<sequence>MGKGKQVEANVTTIDKELVGGSSSKTRVGPSQMKKKRKGKNPKNSKGKKVVKGKCYHCNEDGHWSRNCPNNLVEKKAKKKAQGKYDLIAVETKLVLEKLVKTRSSSKFGIKEVVSIETVRDLKLFR</sequence>
<organism evidence="4 5">
    <name type="scientific">Cucumis melo var. makuwa</name>
    <name type="common">Oriental melon</name>
    <dbReference type="NCBI Taxonomy" id="1194695"/>
    <lineage>
        <taxon>Eukaryota</taxon>
        <taxon>Viridiplantae</taxon>
        <taxon>Streptophyta</taxon>
        <taxon>Embryophyta</taxon>
        <taxon>Tracheophyta</taxon>
        <taxon>Spermatophyta</taxon>
        <taxon>Magnoliopsida</taxon>
        <taxon>eudicotyledons</taxon>
        <taxon>Gunneridae</taxon>
        <taxon>Pentapetalae</taxon>
        <taxon>rosids</taxon>
        <taxon>fabids</taxon>
        <taxon>Cucurbitales</taxon>
        <taxon>Cucurbitaceae</taxon>
        <taxon>Benincaseae</taxon>
        <taxon>Cucumis</taxon>
    </lineage>
</organism>
<dbReference type="GO" id="GO:0003676">
    <property type="term" value="F:nucleic acid binding"/>
    <property type="evidence" value="ECO:0007669"/>
    <property type="project" value="InterPro"/>
</dbReference>